<proteinExistence type="predicted"/>
<dbReference type="AlphaFoldDB" id="A0A1G8T473"/>
<gene>
    <name evidence="1" type="ORF">SAMN05421806_10119</name>
</gene>
<sequence length="135" mass="13842">MASFDTGRLCAIVKILDQAGAHLRLAAGEQAHRADSTDTSAITSLLALAERAASGVRRAIAHLHAGETGQAQLALQVAGSGVGLDVPSVPGPLPGRVTTALQLMRGISGFFTPDTEEFLVRQLRPAGGRVVAGAH</sequence>
<dbReference type="RefSeq" id="WP_093606548.1">
    <property type="nucleotide sequence ID" value="NZ_FNFF01000001.1"/>
</dbReference>
<accession>A0A1G8T473</accession>
<evidence type="ECO:0000313" key="2">
    <source>
        <dbReference type="Proteomes" id="UP000199155"/>
    </source>
</evidence>
<dbReference type="OrthoDB" id="4223795at2"/>
<dbReference type="Proteomes" id="UP000199155">
    <property type="component" value="Unassembled WGS sequence"/>
</dbReference>
<name>A0A1G8T473_9ACTN</name>
<evidence type="ECO:0000313" key="1">
    <source>
        <dbReference type="EMBL" id="SDJ35765.1"/>
    </source>
</evidence>
<reference evidence="1 2" key="1">
    <citation type="submission" date="2016-10" db="EMBL/GenBank/DDBJ databases">
        <authorList>
            <person name="de Groot N.N."/>
        </authorList>
    </citation>
    <scope>NUCLEOTIDE SEQUENCE [LARGE SCALE GENOMIC DNA]</scope>
    <source>
        <strain evidence="1 2">CGMCC 4.5727</strain>
    </source>
</reference>
<dbReference type="STRING" id="417292.SAMN05421806_10119"/>
<keyword evidence="2" id="KW-1185">Reference proteome</keyword>
<protein>
    <submittedName>
        <fullName evidence="1">Uncharacterized protein</fullName>
    </submittedName>
</protein>
<organism evidence="1 2">
    <name type="scientific">Streptomyces indicus</name>
    <dbReference type="NCBI Taxonomy" id="417292"/>
    <lineage>
        <taxon>Bacteria</taxon>
        <taxon>Bacillati</taxon>
        <taxon>Actinomycetota</taxon>
        <taxon>Actinomycetes</taxon>
        <taxon>Kitasatosporales</taxon>
        <taxon>Streptomycetaceae</taxon>
        <taxon>Streptomyces</taxon>
    </lineage>
</organism>
<dbReference type="EMBL" id="FNFF01000001">
    <property type="protein sequence ID" value="SDJ35765.1"/>
    <property type="molecule type" value="Genomic_DNA"/>
</dbReference>